<sequence>MSQIVSGTSFPAIKGMQAKTEYYIVMCPLKRLSKIFTLDEGQLPVDQRAQRIINEERIPDITNYILDSRENYVFSALTACIDGICEFNAIGESKHEQKIGTLVIDEDAEIYITDGQHRNAAILEALKADPSLADETISVVFFTNKSLEERQRIFKDLNLYPVKTDSSLSITYDDKPDAILSKTVIFGSEQLKKLVHMEKSNLGPRSKKLISHSAVNKASKYLLGNITKNNYESLIPVASTYWLEVLKNMPAWLLICEDKASGGELRDESIHAHAVTFHAIGMLGAFLLKHNPEDWPQALTKLPDINWSRSNQDWSGRCVINNSMTNNRKAAELTYIKIKTLLALELTEKELAIETNFKEARNGY</sequence>
<dbReference type="InterPro" id="IPR017601">
    <property type="entry name" value="DGQHR-contain_dom"/>
</dbReference>
<dbReference type="Proteomes" id="UP000055702">
    <property type="component" value="Unassembled WGS sequence"/>
</dbReference>
<dbReference type="AlphaFoldDB" id="A0A119D0L1"/>
<evidence type="ECO:0000313" key="2">
    <source>
        <dbReference type="Proteomes" id="UP000055702"/>
    </source>
</evidence>
<dbReference type="RefSeq" id="WP_059743569.1">
    <property type="nucleotide sequence ID" value="NZ_LRDC01000001.1"/>
</dbReference>
<organism evidence="1">
    <name type="scientific">Shewanella frigidimarina</name>
    <dbReference type="NCBI Taxonomy" id="56812"/>
    <lineage>
        <taxon>Bacteria</taxon>
        <taxon>Pseudomonadati</taxon>
        <taxon>Pseudomonadota</taxon>
        <taxon>Gammaproteobacteria</taxon>
        <taxon>Alteromonadales</taxon>
        <taxon>Shewanellaceae</taxon>
        <taxon>Shewanella</taxon>
    </lineage>
</organism>
<protein>
    <submittedName>
        <fullName evidence="1">Peptidase</fullName>
    </submittedName>
</protein>
<accession>A0A119D0L1</accession>
<dbReference type="Pfam" id="PF14072">
    <property type="entry name" value="DndB"/>
    <property type="match status" value="1"/>
</dbReference>
<evidence type="ECO:0000313" key="1">
    <source>
        <dbReference type="EMBL" id="KVX03112.1"/>
    </source>
</evidence>
<dbReference type="NCBIfam" id="TIGR03233">
    <property type="entry name" value="DNA_S_dndB"/>
    <property type="match status" value="1"/>
</dbReference>
<comment type="caution">
    <text evidence="1">The sequence shown here is derived from an EMBL/GenBank/DDBJ whole genome shotgun (WGS) entry which is preliminary data.</text>
</comment>
<name>A0A119D0L1_SHEFR</name>
<dbReference type="EMBL" id="LRDC01000001">
    <property type="protein sequence ID" value="KVX03112.1"/>
    <property type="molecule type" value="Genomic_DNA"/>
</dbReference>
<gene>
    <name evidence="1" type="ORF">AWJ07_00590</name>
</gene>
<dbReference type="CDD" id="cd16412">
    <property type="entry name" value="dndB"/>
    <property type="match status" value="1"/>
</dbReference>
<dbReference type="NCBIfam" id="TIGR03187">
    <property type="entry name" value="DGQHR"/>
    <property type="match status" value="1"/>
</dbReference>
<proteinExistence type="predicted"/>
<reference evidence="1 2" key="1">
    <citation type="submission" date="2016-01" db="EMBL/GenBank/DDBJ databases">
        <title>Draft genome of the antarctic isolate Shewanella frigidimarina Ag06-30.</title>
        <authorList>
            <person name="Parmeciano Di Noto G."/>
            <person name="Vazquez S."/>
            <person name="Mac Cormack W."/>
            <person name="Iriarte A."/>
            <person name="Quiroga C."/>
        </authorList>
    </citation>
    <scope>NUCLEOTIDE SEQUENCE [LARGE SCALE GENOMIC DNA]</scope>
    <source>
        <strain evidence="1 2">Ag06-30</strain>
    </source>
</reference>
<dbReference type="InterPro" id="IPR017642">
    <property type="entry name" value="DNA_S_mod_DndB"/>
</dbReference>